<dbReference type="AlphaFoldDB" id="A0A9D4EN31"/>
<dbReference type="OrthoDB" id="4142200at2759"/>
<dbReference type="InterPro" id="IPR050820">
    <property type="entry name" value="MFS_Sugar_Transporter"/>
</dbReference>
<comment type="caution">
    <text evidence="11">The sequence shown here is derived from an EMBL/GenBank/DDBJ whole genome shotgun (WGS) entry which is preliminary data.</text>
</comment>
<evidence type="ECO:0000256" key="1">
    <source>
        <dbReference type="ARBA" id="ARBA00000618"/>
    </source>
</evidence>
<accession>A0A9D4EN31</accession>
<dbReference type="Proteomes" id="UP000828390">
    <property type="component" value="Unassembled WGS sequence"/>
</dbReference>
<dbReference type="NCBIfam" id="TIGR00879">
    <property type="entry name" value="SP"/>
    <property type="match status" value="1"/>
</dbReference>
<comment type="catalytic activity">
    <reaction evidence="1">
        <text>D-glucose(out) = D-glucose(in)</text>
        <dbReference type="Rhea" id="RHEA:60376"/>
        <dbReference type="ChEBI" id="CHEBI:4167"/>
    </reaction>
</comment>
<feature type="transmembrane region" description="Helical" evidence="9">
    <location>
        <begin position="132"/>
        <end position="150"/>
    </location>
</feature>
<dbReference type="InterPro" id="IPR005828">
    <property type="entry name" value="MFS_sugar_transport-like"/>
</dbReference>
<dbReference type="Pfam" id="PF00083">
    <property type="entry name" value="Sugar_tr"/>
    <property type="match status" value="2"/>
</dbReference>
<comment type="subcellular location">
    <subcellularLocation>
        <location evidence="2">Membrane</location>
        <topology evidence="2">Multi-pass membrane protein</topology>
    </subcellularLocation>
</comment>
<feature type="domain" description="Major facilitator superfamily (MFS) profile" evidence="10">
    <location>
        <begin position="65"/>
        <end position="637"/>
    </location>
</feature>
<evidence type="ECO:0000256" key="3">
    <source>
        <dbReference type="ARBA" id="ARBA00007004"/>
    </source>
</evidence>
<evidence type="ECO:0000256" key="6">
    <source>
        <dbReference type="ARBA" id="ARBA00022989"/>
    </source>
</evidence>
<gene>
    <name evidence="11" type="ORF">DPMN_160567</name>
</gene>
<evidence type="ECO:0000259" key="10">
    <source>
        <dbReference type="PROSITE" id="PS50850"/>
    </source>
</evidence>
<feature type="transmembrane region" description="Helical" evidence="9">
    <location>
        <begin position="60"/>
        <end position="83"/>
    </location>
</feature>
<reference evidence="11" key="2">
    <citation type="submission" date="2020-11" db="EMBL/GenBank/DDBJ databases">
        <authorList>
            <person name="McCartney M.A."/>
            <person name="Auch B."/>
            <person name="Kono T."/>
            <person name="Mallez S."/>
            <person name="Becker A."/>
            <person name="Gohl D.M."/>
            <person name="Silverstein K.A.T."/>
            <person name="Koren S."/>
            <person name="Bechman K.B."/>
            <person name="Herman A."/>
            <person name="Abrahante J.E."/>
            <person name="Garbe J."/>
        </authorList>
    </citation>
    <scope>NUCLEOTIDE SEQUENCE</scope>
    <source>
        <strain evidence="11">Duluth1</strain>
        <tissue evidence="11">Whole animal</tissue>
    </source>
</reference>
<keyword evidence="7 9" id="KW-0472">Membrane</keyword>
<keyword evidence="6 9" id="KW-1133">Transmembrane helix</keyword>
<feature type="transmembrane region" description="Helical" evidence="9">
    <location>
        <begin position="188"/>
        <end position="212"/>
    </location>
</feature>
<keyword evidence="5 9" id="KW-0812">Transmembrane</keyword>
<evidence type="ECO:0000256" key="4">
    <source>
        <dbReference type="ARBA" id="ARBA00022448"/>
    </source>
</evidence>
<dbReference type="GO" id="GO:1904659">
    <property type="term" value="P:D-glucose transmembrane transport"/>
    <property type="evidence" value="ECO:0007669"/>
    <property type="project" value="TreeGrafter"/>
</dbReference>
<feature type="transmembrane region" description="Helical" evidence="9">
    <location>
        <begin position="336"/>
        <end position="360"/>
    </location>
</feature>
<dbReference type="GO" id="GO:0016020">
    <property type="term" value="C:membrane"/>
    <property type="evidence" value="ECO:0007669"/>
    <property type="project" value="UniProtKB-SubCell"/>
</dbReference>
<evidence type="ECO:0000256" key="9">
    <source>
        <dbReference type="SAM" id="Phobius"/>
    </source>
</evidence>
<feature type="transmembrane region" description="Helical" evidence="9">
    <location>
        <begin position="546"/>
        <end position="571"/>
    </location>
</feature>
<feature type="transmembrane region" description="Helical" evidence="9">
    <location>
        <begin position="367"/>
        <end position="386"/>
    </location>
</feature>
<feature type="transmembrane region" description="Helical" evidence="9">
    <location>
        <begin position="302"/>
        <end position="324"/>
    </location>
</feature>
<dbReference type="SUPFAM" id="SSF103473">
    <property type="entry name" value="MFS general substrate transporter"/>
    <property type="match status" value="2"/>
</dbReference>
<feature type="transmembrane region" description="Helical" evidence="9">
    <location>
        <begin position="218"/>
        <end position="239"/>
    </location>
</feature>
<feature type="region of interest" description="Disordered" evidence="8">
    <location>
        <begin position="464"/>
        <end position="495"/>
    </location>
</feature>
<comment type="similarity">
    <text evidence="3">Belongs to the major facilitator superfamily. Sugar transporter (TC 2.A.1.1) family. Glucose transporter subfamily.</text>
</comment>
<protein>
    <recommendedName>
        <fullName evidence="10">Major facilitator superfamily (MFS) profile domain-containing protein</fullName>
    </recommendedName>
</protein>
<dbReference type="PANTHER" id="PTHR48023">
    <property type="entry name" value="D-XYLOSE-PROTON SYMPORTER-LIKE 2"/>
    <property type="match status" value="1"/>
</dbReference>
<dbReference type="InterPro" id="IPR005829">
    <property type="entry name" value="Sugar_transporter_CS"/>
</dbReference>
<keyword evidence="12" id="KW-1185">Reference proteome</keyword>
<feature type="transmembrane region" description="Helical" evidence="9">
    <location>
        <begin position="609"/>
        <end position="633"/>
    </location>
</feature>
<evidence type="ECO:0000313" key="12">
    <source>
        <dbReference type="Proteomes" id="UP000828390"/>
    </source>
</evidence>
<name>A0A9D4EN31_DREPO</name>
<dbReference type="InterPro" id="IPR003663">
    <property type="entry name" value="Sugar/inositol_transpt"/>
</dbReference>
<dbReference type="InterPro" id="IPR020846">
    <property type="entry name" value="MFS_dom"/>
</dbReference>
<reference evidence="11" key="1">
    <citation type="journal article" date="2019" name="bioRxiv">
        <title>The Genome of the Zebra Mussel, Dreissena polymorpha: A Resource for Invasive Species Research.</title>
        <authorList>
            <person name="McCartney M.A."/>
            <person name="Auch B."/>
            <person name="Kono T."/>
            <person name="Mallez S."/>
            <person name="Zhang Y."/>
            <person name="Obille A."/>
            <person name="Becker A."/>
            <person name="Abrahante J.E."/>
            <person name="Garbe J."/>
            <person name="Badalamenti J.P."/>
            <person name="Herman A."/>
            <person name="Mangelson H."/>
            <person name="Liachko I."/>
            <person name="Sullivan S."/>
            <person name="Sone E.D."/>
            <person name="Koren S."/>
            <person name="Silverstein K.A.T."/>
            <person name="Beckman K.B."/>
            <person name="Gohl D.M."/>
        </authorList>
    </citation>
    <scope>NUCLEOTIDE SEQUENCE</scope>
    <source>
        <strain evidence="11">Duluth1</strain>
        <tissue evidence="11">Whole animal</tissue>
    </source>
</reference>
<evidence type="ECO:0000256" key="5">
    <source>
        <dbReference type="ARBA" id="ARBA00022692"/>
    </source>
</evidence>
<dbReference type="PRINTS" id="PR00171">
    <property type="entry name" value="SUGRTRNSPORT"/>
</dbReference>
<feature type="transmembrane region" description="Helical" evidence="9">
    <location>
        <begin position="103"/>
        <end position="123"/>
    </location>
</feature>
<organism evidence="11 12">
    <name type="scientific">Dreissena polymorpha</name>
    <name type="common">Zebra mussel</name>
    <name type="synonym">Mytilus polymorpha</name>
    <dbReference type="NCBI Taxonomy" id="45954"/>
    <lineage>
        <taxon>Eukaryota</taxon>
        <taxon>Metazoa</taxon>
        <taxon>Spiralia</taxon>
        <taxon>Lophotrochozoa</taxon>
        <taxon>Mollusca</taxon>
        <taxon>Bivalvia</taxon>
        <taxon>Autobranchia</taxon>
        <taxon>Heteroconchia</taxon>
        <taxon>Euheterodonta</taxon>
        <taxon>Imparidentia</taxon>
        <taxon>Neoheterodontei</taxon>
        <taxon>Myida</taxon>
        <taxon>Dreissenoidea</taxon>
        <taxon>Dreissenidae</taxon>
        <taxon>Dreissena</taxon>
    </lineage>
</organism>
<proteinExistence type="inferred from homology"/>
<sequence>MMMEEESNKEGETLIGACTSSDNEDFDAEFELSGASNGRLPASQGSVGIQSGGGACCSNCYVITASLMASLGGVLFGYDIGIISGAVLQLRDVFCLSCLDQELVISAMLMGAMLGSFIGGFLMDHCGRRSTIIGNSVVFLLGALILGFAPNFGVLVVGRLLVGFAVSVSATAECIYISEIAPPKQRGLLVSFNELGITVGLLLAYLCNFLLIDASNGWRWMFALSAVPAVVQGVGMVFLPRSPRFLMLKRREDEAEGVLKKLRGSNRVENEISAIRVSIANEKNQRCLDLCSGQDGMRGRMFIGVGLVFFQQFTGQPNVLYYAPTIFEDIGFRSDSAATLATVGLGIVKVVMTVIALVCVDKIGRRKLLCTGSLFMGISIIALGTVCHFEQGTDPQKACVDHSSCSSNDDHSHMFLSSTFQALSKHNISLNTSTSAVSAFMTQKSSVILKQPFYANESNEIQAKSANRENDFGSSKGDNQTDKKHNATNNNGILKAKGDNTSDGNIFINQTKGTNLDERLGIPKGYNNSDGNVSTGKINGSKLQRAVGFVALMCYVAAYGFSFGPVTWLVLSEIFPAAVKGRAIAMATVFNWGTNLIVTFTFLDIMNGVGVTWTFILFGLICFLSLAFIFAFVPETKNRTLEQISSDLKANPSSIRMRRNCGWLLCCIDRQQSFGNHGNYSRVESETVT</sequence>
<keyword evidence="4" id="KW-0813">Transport</keyword>
<dbReference type="PANTHER" id="PTHR48023:SF4">
    <property type="entry name" value="D-XYLOSE-PROTON SYMPORTER-LIKE 2"/>
    <property type="match status" value="1"/>
</dbReference>
<dbReference type="EMBL" id="JAIWYP010000008">
    <property type="protein sequence ID" value="KAH3782648.1"/>
    <property type="molecule type" value="Genomic_DNA"/>
</dbReference>
<dbReference type="PROSITE" id="PS50850">
    <property type="entry name" value="MFS"/>
    <property type="match status" value="1"/>
</dbReference>
<evidence type="ECO:0000256" key="2">
    <source>
        <dbReference type="ARBA" id="ARBA00004141"/>
    </source>
</evidence>
<dbReference type="PROSITE" id="PS00216">
    <property type="entry name" value="SUGAR_TRANSPORT_1"/>
    <property type="match status" value="1"/>
</dbReference>
<dbReference type="InterPro" id="IPR036259">
    <property type="entry name" value="MFS_trans_sf"/>
</dbReference>
<evidence type="ECO:0000256" key="8">
    <source>
        <dbReference type="SAM" id="MobiDB-lite"/>
    </source>
</evidence>
<feature type="transmembrane region" description="Helical" evidence="9">
    <location>
        <begin position="156"/>
        <end position="176"/>
    </location>
</feature>
<evidence type="ECO:0000256" key="7">
    <source>
        <dbReference type="ARBA" id="ARBA00023136"/>
    </source>
</evidence>
<dbReference type="GO" id="GO:0022857">
    <property type="term" value="F:transmembrane transporter activity"/>
    <property type="evidence" value="ECO:0007669"/>
    <property type="project" value="InterPro"/>
</dbReference>
<dbReference type="Gene3D" id="1.20.1250.20">
    <property type="entry name" value="MFS general substrate transporter like domains"/>
    <property type="match status" value="2"/>
</dbReference>
<feature type="transmembrane region" description="Helical" evidence="9">
    <location>
        <begin position="583"/>
        <end position="603"/>
    </location>
</feature>
<evidence type="ECO:0000313" key="11">
    <source>
        <dbReference type="EMBL" id="KAH3782648.1"/>
    </source>
</evidence>